<protein>
    <submittedName>
        <fullName evidence="2">Uncharacterized protein</fullName>
    </submittedName>
</protein>
<dbReference type="AlphaFoldDB" id="A0A2M7BC91"/>
<dbReference type="Proteomes" id="UP000229631">
    <property type="component" value="Unassembled WGS sequence"/>
</dbReference>
<sequence>MTIGESNDILWPVAPEQFINLQEGGEMSVYAIGVWSVLVGLIIFIPVLLYNLNPKVFWKVVSLLLWVVDHYPDCSLIYPNKGVWTKR</sequence>
<dbReference type="EMBL" id="PEVC01000044">
    <property type="protein sequence ID" value="PIV00709.1"/>
    <property type="molecule type" value="Genomic_DNA"/>
</dbReference>
<keyword evidence="1" id="KW-1133">Transmembrane helix</keyword>
<keyword evidence="1" id="KW-0472">Membrane</keyword>
<evidence type="ECO:0000313" key="3">
    <source>
        <dbReference type="Proteomes" id="UP000229631"/>
    </source>
</evidence>
<feature type="transmembrane region" description="Helical" evidence="1">
    <location>
        <begin position="29"/>
        <end position="50"/>
    </location>
</feature>
<reference evidence="3" key="1">
    <citation type="submission" date="2017-09" db="EMBL/GenBank/DDBJ databases">
        <title>Depth-based differentiation of microbial function through sediment-hosted aquifers and enrichment of novel symbionts in the deep terrestrial subsurface.</title>
        <authorList>
            <person name="Probst A.J."/>
            <person name="Ladd B."/>
            <person name="Jarett J.K."/>
            <person name="Geller-Mcgrath D.E."/>
            <person name="Sieber C.M.K."/>
            <person name="Emerson J.B."/>
            <person name="Anantharaman K."/>
            <person name="Thomas B.C."/>
            <person name="Malmstrom R."/>
            <person name="Stieglmeier M."/>
            <person name="Klingl A."/>
            <person name="Woyke T."/>
            <person name="Ryan C.M."/>
            <person name="Banfield J.F."/>
        </authorList>
    </citation>
    <scope>NUCLEOTIDE SEQUENCE [LARGE SCALE GENOMIC DNA]</scope>
</reference>
<accession>A0A2M7BC91</accession>
<name>A0A2M7BC91_9BACT</name>
<proteinExistence type="predicted"/>
<gene>
    <name evidence="2" type="ORF">COS54_02400</name>
</gene>
<comment type="caution">
    <text evidence="2">The sequence shown here is derived from an EMBL/GenBank/DDBJ whole genome shotgun (WGS) entry which is preliminary data.</text>
</comment>
<keyword evidence="1" id="KW-0812">Transmembrane</keyword>
<evidence type="ECO:0000256" key="1">
    <source>
        <dbReference type="SAM" id="Phobius"/>
    </source>
</evidence>
<evidence type="ECO:0000313" key="2">
    <source>
        <dbReference type="EMBL" id="PIV00709.1"/>
    </source>
</evidence>
<organism evidence="2 3">
    <name type="scientific">Candidatus Shapirobacteria bacterium CG03_land_8_20_14_0_80_39_12</name>
    <dbReference type="NCBI Taxonomy" id="1974879"/>
    <lineage>
        <taxon>Bacteria</taxon>
        <taxon>Candidatus Shapironibacteriota</taxon>
    </lineage>
</organism>